<evidence type="ECO:0000256" key="3">
    <source>
        <dbReference type="ARBA" id="ARBA00022833"/>
    </source>
</evidence>
<dbReference type="Proteomes" id="UP000821837">
    <property type="component" value="Chromosome 10"/>
</dbReference>
<feature type="compositionally biased region" description="Low complexity" evidence="6">
    <location>
        <begin position="178"/>
        <end position="188"/>
    </location>
</feature>
<dbReference type="GO" id="GO:0008270">
    <property type="term" value="F:zinc ion binding"/>
    <property type="evidence" value="ECO:0007669"/>
    <property type="project" value="UniProtKB-KW"/>
</dbReference>
<dbReference type="InterPro" id="IPR017907">
    <property type="entry name" value="Znf_RING_CS"/>
</dbReference>
<evidence type="ECO:0000256" key="4">
    <source>
        <dbReference type="PROSITE-ProRule" id="PRU00175"/>
    </source>
</evidence>
<evidence type="ECO:0000256" key="2">
    <source>
        <dbReference type="ARBA" id="ARBA00022771"/>
    </source>
</evidence>
<dbReference type="Gene3D" id="3.30.40.10">
    <property type="entry name" value="Zinc/RING finger domain, C3HC4 (zinc finger)"/>
    <property type="match status" value="1"/>
</dbReference>
<keyword evidence="5" id="KW-0175">Coiled coil</keyword>
<keyword evidence="1" id="KW-0479">Metal-binding</keyword>
<dbReference type="EMBL" id="JABSTV010001246">
    <property type="protein sequence ID" value="KAH7975480.1"/>
    <property type="molecule type" value="Genomic_DNA"/>
</dbReference>
<evidence type="ECO:0000313" key="8">
    <source>
        <dbReference type="EMBL" id="KAH7975480.1"/>
    </source>
</evidence>
<evidence type="ECO:0000259" key="7">
    <source>
        <dbReference type="PROSITE" id="PS50089"/>
    </source>
</evidence>
<dbReference type="InterPro" id="IPR001841">
    <property type="entry name" value="Znf_RING"/>
</dbReference>
<evidence type="ECO:0000256" key="6">
    <source>
        <dbReference type="SAM" id="MobiDB-lite"/>
    </source>
</evidence>
<feature type="region of interest" description="Disordered" evidence="6">
    <location>
        <begin position="168"/>
        <end position="188"/>
    </location>
</feature>
<keyword evidence="2 4" id="KW-0863">Zinc-finger</keyword>
<feature type="domain" description="RING-type" evidence="7">
    <location>
        <begin position="38"/>
        <end position="78"/>
    </location>
</feature>
<sequence length="369" mass="41129">MPERAVPRALHRLCDSVSGANWRPTRFEDELTLNQYACCVCHVIPSTTVLLPCSHILCEHCLAGCADQHGGSVCPLDRKPFSEDECQKLKLPEKKKQNLKAHCWNEHDGCDFVGTIEAVLLHFDRNSYRTRSAEQDRQSDSLTNCDAGAMLDKLSTIENQMNQVLKSLGNSNSAHPQESSPSVSELESSGLRGLKTIEANITSMVTRQLNAGLEELKTIIRDPCIDQLTTVQSQMKELIEQSRKQGDSQLQDVVRVLRASENELKDYVKRVDYSLSSGLMAIVQSLQMSIDSLKQKNQSFERECVSAEAASTATDRRSWRMEKRFILRKLETFAHKSYASRGDAGLLSGRGPQHAPGATPLLSRDLLAL</sequence>
<organism evidence="8 9">
    <name type="scientific">Rhipicephalus sanguineus</name>
    <name type="common">Brown dog tick</name>
    <name type="synonym">Ixodes sanguineus</name>
    <dbReference type="NCBI Taxonomy" id="34632"/>
    <lineage>
        <taxon>Eukaryota</taxon>
        <taxon>Metazoa</taxon>
        <taxon>Ecdysozoa</taxon>
        <taxon>Arthropoda</taxon>
        <taxon>Chelicerata</taxon>
        <taxon>Arachnida</taxon>
        <taxon>Acari</taxon>
        <taxon>Parasitiformes</taxon>
        <taxon>Ixodida</taxon>
        <taxon>Ixodoidea</taxon>
        <taxon>Ixodidae</taxon>
        <taxon>Rhipicephalinae</taxon>
        <taxon>Rhipicephalus</taxon>
        <taxon>Rhipicephalus</taxon>
    </lineage>
</organism>
<dbReference type="AlphaFoldDB" id="A0A9D4QCU1"/>
<dbReference type="PROSITE" id="PS00518">
    <property type="entry name" value="ZF_RING_1"/>
    <property type="match status" value="1"/>
</dbReference>
<reference evidence="8" key="2">
    <citation type="submission" date="2021-09" db="EMBL/GenBank/DDBJ databases">
        <authorList>
            <person name="Jia N."/>
            <person name="Wang J."/>
            <person name="Shi W."/>
            <person name="Du L."/>
            <person name="Sun Y."/>
            <person name="Zhan W."/>
            <person name="Jiang J."/>
            <person name="Wang Q."/>
            <person name="Zhang B."/>
            <person name="Ji P."/>
            <person name="Sakyi L.B."/>
            <person name="Cui X."/>
            <person name="Yuan T."/>
            <person name="Jiang B."/>
            <person name="Yang W."/>
            <person name="Lam T.T.-Y."/>
            <person name="Chang Q."/>
            <person name="Ding S."/>
            <person name="Wang X."/>
            <person name="Zhu J."/>
            <person name="Ruan X."/>
            <person name="Zhao L."/>
            <person name="Wei J."/>
            <person name="Que T."/>
            <person name="Du C."/>
            <person name="Cheng J."/>
            <person name="Dai P."/>
            <person name="Han X."/>
            <person name="Huang E."/>
            <person name="Gao Y."/>
            <person name="Liu J."/>
            <person name="Shao H."/>
            <person name="Ye R."/>
            <person name="Li L."/>
            <person name="Wei W."/>
            <person name="Wang X."/>
            <person name="Wang C."/>
            <person name="Huo Q."/>
            <person name="Li W."/>
            <person name="Guo W."/>
            <person name="Chen H."/>
            <person name="Chen S."/>
            <person name="Zhou L."/>
            <person name="Zhou L."/>
            <person name="Ni X."/>
            <person name="Tian J."/>
            <person name="Zhou Y."/>
            <person name="Sheng Y."/>
            <person name="Liu T."/>
            <person name="Pan Y."/>
            <person name="Xia L."/>
            <person name="Li J."/>
            <person name="Zhao F."/>
            <person name="Cao W."/>
        </authorList>
    </citation>
    <scope>NUCLEOTIDE SEQUENCE</scope>
    <source>
        <strain evidence="8">Rsan-2018</strain>
        <tissue evidence="8">Larvae</tissue>
    </source>
</reference>
<proteinExistence type="predicted"/>
<name>A0A9D4QCU1_RHISA</name>
<evidence type="ECO:0000256" key="5">
    <source>
        <dbReference type="SAM" id="Coils"/>
    </source>
</evidence>
<dbReference type="InterPro" id="IPR013083">
    <property type="entry name" value="Znf_RING/FYVE/PHD"/>
</dbReference>
<protein>
    <recommendedName>
        <fullName evidence="7">RING-type domain-containing protein</fullName>
    </recommendedName>
</protein>
<feature type="coiled-coil region" evidence="5">
    <location>
        <begin position="250"/>
        <end position="310"/>
    </location>
</feature>
<evidence type="ECO:0000256" key="1">
    <source>
        <dbReference type="ARBA" id="ARBA00022723"/>
    </source>
</evidence>
<accession>A0A9D4QCU1</accession>
<reference evidence="8" key="1">
    <citation type="journal article" date="2020" name="Cell">
        <title>Large-Scale Comparative Analyses of Tick Genomes Elucidate Their Genetic Diversity and Vector Capacities.</title>
        <authorList>
            <consortium name="Tick Genome and Microbiome Consortium (TIGMIC)"/>
            <person name="Jia N."/>
            <person name="Wang J."/>
            <person name="Shi W."/>
            <person name="Du L."/>
            <person name="Sun Y."/>
            <person name="Zhan W."/>
            <person name="Jiang J.F."/>
            <person name="Wang Q."/>
            <person name="Zhang B."/>
            <person name="Ji P."/>
            <person name="Bell-Sakyi L."/>
            <person name="Cui X.M."/>
            <person name="Yuan T.T."/>
            <person name="Jiang B.G."/>
            <person name="Yang W.F."/>
            <person name="Lam T.T."/>
            <person name="Chang Q.C."/>
            <person name="Ding S.J."/>
            <person name="Wang X.J."/>
            <person name="Zhu J.G."/>
            <person name="Ruan X.D."/>
            <person name="Zhao L."/>
            <person name="Wei J.T."/>
            <person name="Ye R.Z."/>
            <person name="Que T.C."/>
            <person name="Du C.H."/>
            <person name="Zhou Y.H."/>
            <person name="Cheng J.X."/>
            <person name="Dai P.F."/>
            <person name="Guo W.B."/>
            <person name="Han X.H."/>
            <person name="Huang E.J."/>
            <person name="Li L.F."/>
            <person name="Wei W."/>
            <person name="Gao Y.C."/>
            <person name="Liu J.Z."/>
            <person name="Shao H.Z."/>
            <person name="Wang X."/>
            <person name="Wang C.C."/>
            <person name="Yang T.C."/>
            <person name="Huo Q.B."/>
            <person name="Li W."/>
            <person name="Chen H.Y."/>
            <person name="Chen S.E."/>
            <person name="Zhou L.G."/>
            <person name="Ni X.B."/>
            <person name="Tian J.H."/>
            <person name="Sheng Y."/>
            <person name="Liu T."/>
            <person name="Pan Y.S."/>
            <person name="Xia L.Y."/>
            <person name="Li J."/>
            <person name="Zhao F."/>
            <person name="Cao W.C."/>
        </authorList>
    </citation>
    <scope>NUCLEOTIDE SEQUENCE</scope>
    <source>
        <strain evidence="8">Rsan-2018</strain>
    </source>
</reference>
<gene>
    <name evidence="8" type="ORF">HPB52_002111</name>
</gene>
<dbReference type="PROSITE" id="PS50089">
    <property type="entry name" value="ZF_RING_2"/>
    <property type="match status" value="1"/>
</dbReference>
<dbReference type="VEuPathDB" id="VectorBase:RSAN_030647"/>
<keyword evidence="9" id="KW-1185">Reference proteome</keyword>
<dbReference type="SUPFAM" id="SSF57850">
    <property type="entry name" value="RING/U-box"/>
    <property type="match status" value="1"/>
</dbReference>
<evidence type="ECO:0000313" key="9">
    <source>
        <dbReference type="Proteomes" id="UP000821837"/>
    </source>
</evidence>
<keyword evidence="3" id="KW-0862">Zinc</keyword>
<feature type="compositionally biased region" description="Polar residues" evidence="6">
    <location>
        <begin position="168"/>
        <end position="177"/>
    </location>
</feature>
<comment type="caution">
    <text evidence="8">The sequence shown here is derived from an EMBL/GenBank/DDBJ whole genome shotgun (WGS) entry which is preliminary data.</text>
</comment>